<feature type="chain" id="PRO_5035179537" description="Peptidase S1 domain-containing protein" evidence="5">
    <location>
        <begin position="20"/>
        <end position="280"/>
    </location>
</feature>
<dbReference type="InterPro" id="IPR050430">
    <property type="entry name" value="Peptidase_S1"/>
</dbReference>
<organism evidence="7 8">
    <name type="scientific">Allacma fusca</name>
    <dbReference type="NCBI Taxonomy" id="39272"/>
    <lineage>
        <taxon>Eukaryota</taxon>
        <taxon>Metazoa</taxon>
        <taxon>Ecdysozoa</taxon>
        <taxon>Arthropoda</taxon>
        <taxon>Hexapoda</taxon>
        <taxon>Collembola</taxon>
        <taxon>Symphypleona</taxon>
        <taxon>Sminthuridae</taxon>
        <taxon>Allacma</taxon>
    </lineage>
</organism>
<dbReference type="AlphaFoldDB" id="A0A8J2KC62"/>
<keyword evidence="3" id="KW-0720">Serine protease</keyword>
<gene>
    <name evidence="7" type="ORF">AFUS01_LOCUS24231</name>
</gene>
<accession>A0A8J2KC62</accession>
<evidence type="ECO:0000313" key="8">
    <source>
        <dbReference type="Proteomes" id="UP000708208"/>
    </source>
</evidence>
<evidence type="ECO:0000313" key="7">
    <source>
        <dbReference type="EMBL" id="CAG7785617.1"/>
    </source>
</evidence>
<keyword evidence="5" id="KW-0732">Signal</keyword>
<dbReference type="Pfam" id="PF00089">
    <property type="entry name" value="Trypsin"/>
    <property type="match status" value="1"/>
</dbReference>
<dbReference type="PANTHER" id="PTHR24276:SF98">
    <property type="entry name" value="FI18310P1-RELATED"/>
    <property type="match status" value="1"/>
</dbReference>
<keyword evidence="4" id="KW-1015">Disulfide bond</keyword>
<evidence type="ECO:0000256" key="5">
    <source>
        <dbReference type="SAM" id="SignalP"/>
    </source>
</evidence>
<name>A0A8J2KC62_9HEXA</name>
<dbReference type="FunFam" id="2.40.10.10:FF:000166">
    <property type="entry name" value="Trypsin"/>
    <property type="match status" value="1"/>
</dbReference>
<dbReference type="OrthoDB" id="10061449at2759"/>
<dbReference type="InterPro" id="IPR018114">
    <property type="entry name" value="TRYPSIN_HIS"/>
</dbReference>
<dbReference type="PROSITE" id="PS50240">
    <property type="entry name" value="TRYPSIN_DOM"/>
    <property type="match status" value="1"/>
</dbReference>
<comment type="caution">
    <text evidence="7">The sequence shown here is derived from an EMBL/GenBank/DDBJ whole genome shotgun (WGS) entry which is preliminary data.</text>
</comment>
<keyword evidence="1" id="KW-0645">Protease</keyword>
<dbReference type="GO" id="GO:0006508">
    <property type="term" value="P:proteolysis"/>
    <property type="evidence" value="ECO:0007669"/>
    <property type="project" value="UniProtKB-KW"/>
</dbReference>
<dbReference type="EMBL" id="CAJVCH010299934">
    <property type="protein sequence ID" value="CAG7785617.1"/>
    <property type="molecule type" value="Genomic_DNA"/>
</dbReference>
<proteinExistence type="predicted"/>
<keyword evidence="8" id="KW-1185">Reference proteome</keyword>
<dbReference type="PROSITE" id="PS00134">
    <property type="entry name" value="TRYPSIN_HIS"/>
    <property type="match status" value="1"/>
</dbReference>
<evidence type="ECO:0000256" key="3">
    <source>
        <dbReference type="ARBA" id="ARBA00022825"/>
    </source>
</evidence>
<keyword evidence="2" id="KW-0378">Hydrolase</keyword>
<reference evidence="7" key="1">
    <citation type="submission" date="2021-06" db="EMBL/GenBank/DDBJ databases">
        <authorList>
            <person name="Hodson N. C."/>
            <person name="Mongue J. A."/>
            <person name="Jaron S. K."/>
        </authorList>
    </citation>
    <scope>NUCLEOTIDE SEQUENCE</scope>
</reference>
<dbReference type="SMART" id="SM00020">
    <property type="entry name" value="Tryp_SPc"/>
    <property type="match status" value="1"/>
</dbReference>
<evidence type="ECO:0000256" key="1">
    <source>
        <dbReference type="ARBA" id="ARBA00022670"/>
    </source>
</evidence>
<dbReference type="InterPro" id="IPR001254">
    <property type="entry name" value="Trypsin_dom"/>
</dbReference>
<protein>
    <recommendedName>
        <fullName evidence="6">Peptidase S1 domain-containing protein</fullName>
    </recommendedName>
</protein>
<evidence type="ECO:0000256" key="4">
    <source>
        <dbReference type="ARBA" id="ARBA00023157"/>
    </source>
</evidence>
<evidence type="ECO:0000256" key="2">
    <source>
        <dbReference type="ARBA" id="ARBA00022801"/>
    </source>
</evidence>
<dbReference type="Proteomes" id="UP000708208">
    <property type="component" value="Unassembled WGS sequence"/>
</dbReference>
<dbReference type="CDD" id="cd00190">
    <property type="entry name" value="Tryp_SPc"/>
    <property type="match status" value="1"/>
</dbReference>
<dbReference type="PANTHER" id="PTHR24276">
    <property type="entry name" value="POLYSERASE-RELATED"/>
    <property type="match status" value="1"/>
</dbReference>
<feature type="signal peptide" evidence="5">
    <location>
        <begin position="1"/>
        <end position="19"/>
    </location>
</feature>
<evidence type="ECO:0000259" key="6">
    <source>
        <dbReference type="PROSITE" id="PS50240"/>
    </source>
</evidence>
<dbReference type="GO" id="GO:0004252">
    <property type="term" value="F:serine-type endopeptidase activity"/>
    <property type="evidence" value="ECO:0007669"/>
    <property type="project" value="InterPro"/>
</dbReference>
<sequence length="280" mass="30989">MKFGIFLALVALVVGLSLAKPKEDNLMEESSGQDLQNMDSRIVGGEVSPKDKYPHQVSLQKFKFLKGWQHFCSGSIIGARKIVTAAHCLRDYNRKWWWTYRIVAGAHNIAQKERTQQIGRFGRVLLHPNYSRSALDNDFAVVYTRKPLELNHYVNITQLPTPGAIQMGNCTASGWGVTNSGRPSVELRYVNMSIVTPMQCKAIYNQISPSVITDSMMCAKGGPNIEGLCFGDSGGPLMCREVQGPVMKGISSWIYDTCGSATYPAVFADVSTARQWIDSV</sequence>
<feature type="domain" description="Peptidase S1" evidence="6">
    <location>
        <begin position="42"/>
        <end position="280"/>
    </location>
</feature>